<gene>
    <name evidence="1" type="ORF">EDM58_14630</name>
</gene>
<dbReference type="RefSeq" id="WP_122914002.1">
    <property type="nucleotide sequence ID" value="NZ_RHHT01000030.1"/>
</dbReference>
<sequence>MDDFKKELKKLKVDKFKGGDVTPWDNESQKNAMLVQGRCGSCSCSHRCSCRCSCSCSCSCSCFCFCSCFFNCFFNCFFRCSRCARCF</sequence>
<accession>A0A3M8CQD0</accession>
<dbReference type="Proteomes" id="UP000281915">
    <property type="component" value="Unassembled WGS sequence"/>
</dbReference>
<dbReference type="InterPro" id="IPR019890">
    <property type="entry name" value="Bacteriocin/sonorensin"/>
</dbReference>
<evidence type="ECO:0000313" key="2">
    <source>
        <dbReference type="Proteomes" id="UP000281915"/>
    </source>
</evidence>
<dbReference type="NCBIfam" id="TIGR03601">
    <property type="entry name" value="B_an_ocin"/>
    <property type="match status" value="1"/>
</dbReference>
<comment type="caution">
    <text evidence="1">The sequence shown here is derived from an EMBL/GenBank/DDBJ whole genome shotgun (WGS) entry which is preliminary data.</text>
</comment>
<dbReference type="EMBL" id="RHHT01000030">
    <property type="protein sequence ID" value="RNB77497.1"/>
    <property type="molecule type" value="Genomic_DNA"/>
</dbReference>
<organism evidence="1 2">
    <name type="scientific">Brevibacillus panacihumi</name>
    <dbReference type="NCBI Taxonomy" id="497735"/>
    <lineage>
        <taxon>Bacteria</taxon>
        <taxon>Bacillati</taxon>
        <taxon>Bacillota</taxon>
        <taxon>Bacilli</taxon>
        <taxon>Bacillales</taxon>
        <taxon>Paenibacillaceae</taxon>
        <taxon>Brevibacillus</taxon>
    </lineage>
</organism>
<protein>
    <submittedName>
        <fullName evidence="1">Heterocycloanthracin/sonorensin family bacteriocin</fullName>
    </submittedName>
</protein>
<name>A0A3M8CQD0_9BACL</name>
<reference evidence="1 2" key="1">
    <citation type="submission" date="2018-10" db="EMBL/GenBank/DDBJ databases">
        <title>Phylogenomics of Brevibacillus.</title>
        <authorList>
            <person name="Dunlap C."/>
        </authorList>
    </citation>
    <scope>NUCLEOTIDE SEQUENCE [LARGE SCALE GENOMIC DNA]</scope>
    <source>
        <strain evidence="1 2">JCM 15085</strain>
    </source>
</reference>
<evidence type="ECO:0000313" key="1">
    <source>
        <dbReference type="EMBL" id="RNB77497.1"/>
    </source>
</evidence>
<proteinExistence type="predicted"/>
<dbReference type="AlphaFoldDB" id="A0A3M8CQD0"/>